<evidence type="ECO:0000256" key="1">
    <source>
        <dbReference type="ARBA" id="ARBA00022723"/>
    </source>
</evidence>
<dbReference type="PANTHER" id="PTHR24082:SF507">
    <property type="entry name" value="BILE ACID RECEPTOR-RELATED"/>
    <property type="match status" value="1"/>
</dbReference>
<evidence type="ECO:0000256" key="6">
    <source>
        <dbReference type="ARBA" id="ARBA00023163"/>
    </source>
</evidence>
<dbReference type="AlphaFoldDB" id="A0A7R9PT03"/>
<keyword evidence="2" id="KW-0863">Zinc-finger</keyword>
<name>A0A7R9PT03_9ACAR</name>
<dbReference type="InterPro" id="IPR013088">
    <property type="entry name" value="Znf_NHR/GATA"/>
</dbReference>
<evidence type="ECO:0000313" key="10">
    <source>
        <dbReference type="EMBL" id="CAD7619540.1"/>
    </source>
</evidence>
<accession>A0A7R9PT03</accession>
<keyword evidence="11" id="KW-1185">Reference proteome</keyword>
<dbReference type="OrthoDB" id="6247587at2759"/>
<proteinExistence type="predicted"/>
<dbReference type="EMBL" id="OC854581">
    <property type="protein sequence ID" value="CAD7619540.1"/>
    <property type="molecule type" value="Genomic_DNA"/>
</dbReference>
<evidence type="ECO:0000256" key="2">
    <source>
        <dbReference type="ARBA" id="ARBA00022771"/>
    </source>
</evidence>
<evidence type="ECO:0000259" key="9">
    <source>
        <dbReference type="PROSITE" id="PS51030"/>
    </source>
</evidence>
<evidence type="ECO:0000256" key="3">
    <source>
        <dbReference type="ARBA" id="ARBA00022833"/>
    </source>
</evidence>
<dbReference type="Pfam" id="PF00105">
    <property type="entry name" value="zf-C4"/>
    <property type="match status" value="1"/>
</dbReference>
<dbReference type="SUPFAM" id="SSF57716">
    <property type="entry name" value="Glucocorticoid receptor-like (DNA-binding domain)"/>
    <property type="match status" value="1"/>
</dbReference>
<keyword evidence="7" id="KW-0675">Receptor</keyword>
<evidence type="ECO:0000256" key="7">
    <source>
        <dbReference type="ARBA" id="ARBA00023170"/>
    </source>
</evidence>
<dbReference type="GO" id="GO:0000122">
    <property type="term" value="P:negative regulation of transcription by RNA polymerase II"/>
    <property type="evidence" value="ECO:0007669"/>
    <property type="project" value="TreeGrafter"/>
</dbReference>
<dbReference type="GO" id="GO:0045944">
    <property type="term" value="P:positive regulation of transcription by RNA polymerase II"/>
    <property type="evidence" value="ECO:0007669"/>
    <property type="project" value="TreeGrafter"/>
</dbReference>
<dbReference type="PROSITE" id="PS51030">
    <property type="entry name" value="NUCLEAR_REC_DBD_2"/>
    <property type="match status" value="1"/>
</dbReference>
<protein>
    <recommendedName>
        <fullName evidence="9">Nuclear receptor domain-containing protein</fullName>
    </recommendedName>
</protein>
<dbReference type="GO" id="GO:0004879">
    <property type="term" value="F:nuclear receptor activity"/>
    <property type="evidence" value="ECO:0007669"/>
    <property type="project" value="TreeGrafter"/>
</dbReference>
<dbReference type="InterPro" id="IPR001628">
    <property type="entry name" value="Znf_hrmn_rcpt"/>
</dbReference>
<organism evidence="10">
    <name type="scientific">Medioppia subpectinata</name>
    <dbReference type="NCBI Taxonomy" id="1979941"/>
    <lineage>
        <taxon>Eukaryota</taxon>
        <taxon>Metazoa</taxon>
        <taxon>Ecdysozoa</taxon>
        <taxon>Arthropoda</taxon>
        <taxon>Chelicerata</taxon>
        <taxon>Arachnida</taxon>
        <taxon>Acari</taxon>
        <taxon>Acariformes</taxon>
        <taxon>Sarcoptiformes</taxon>
        <taxon>Oribatida</taxon>
        <taxon>Brachypylina</taxon>
        <taxon>Oppioidea</taxon>
        <taxon>Oppiidae</taxon>
        <taxon>Medioppia</taxon>
    </lineage>
</organism>
<keyword evidence="4" id="KW-0805">Transcription regulation</keyword>
<evidence type="ECO:0000256" key="5">
    <source>
        <dbReference type="ARBA" id="ARBA00023125"/>
    </source>
</evidence>
<dbReference type="Gene3D" id="1.10.565.10">
    <property type="entry name" value="Retinoid X Receptor"/>
    <property type="match status" value="1"/>
</dbReference>
<evidence type="ECO:0000313" key="11">
    <source>
        <dbReference type="Proteomes" id="UP000759131"/>
    </source>
</evidence>
<keyword evidence="5" id="KW-0238">DNA-binding</keyword>
<dbReference type="Gene3D" id="3.30.50.10">
    <property type="entry name" value="Erythroid Transcription Factor GATA-1, subunit A"/>
    <property type="match status" value="1"/>
</dbReference>
<keyword evidence="8" id="KW-0539">Nucleus</keyword>
<feature type="domain" description="Nuclear receptor" evidence="9">
    <location>
        <begin position="1"/>
        <end position="67"/>
    </location>
</feature>
<keyword evidence="1" id="KW-0479">Metal-binding</keyword>
<evidence type="ECO:0000256" key="8">
    <source>
        <dbReference type="ARBA" id="ARBA00023242"/>
    </source>
</evidence>
<dbReference type="SUPFAM" id="SSF48508">
    <property type="entry name" value="Nuclear receptor ligand-binding domain"/>
    <property type="match status" value="1"/>
</dbReference>
<dbReference type="PANTHER" id="PTHR24082">
    <property type="entry name" value="NUCLEAR HORMONE RECEPTOR"/>
    <property type="match status" value="1"/>
</dbReference>
<dbReference type="InterPro" id="IPR050234">
    <property type="entry name" value="Nuclear_hormone_rcpt_NR1"/>
</dbReference>
<keyword evidence="3" id="KW-0862">Zinc</keyword>
<dbReference type="GO" id="GO:0000978">
    <property type="term" value="F:RNA polymerase II cis-regulatory region sequence-specific DNA binding"/>
    <property type="evidence" value="ECO:0007669"/>
    <property type="project" value="TreeGrafter"/>
</dbReference>
<dbReference type="EMBL" id="CAJPIZ010000006">
    <property type="protein sequence ID" value="CAG2099970.1"/>
    <property type="molecule type" value="Genomic_DNA"/>
</dbReference>
<dbReference type="GO" id="GO:0030154">
    <property type="term" value="P:cell differentiation"/>
    <property type="evidence" value="ECO:0007669"/>
    <property type="project" value="TreeGrafter"/>
</dbReference>
<dbReference type="Proteomes" id="UP000759131">
    <property type="component" value="Unassembled WGS sequence"/>
</dbReference>
<dbReference type="InterPro" id="IPR035500">
    <property type="entry name" value="NHR-like_dom_sf"/>
</dbReference>
<dbReference type="PRINTS" id="PR00047">
    <property type="entry name" value="STROIDFINGER"/>
</dbReference>
<evidence type="ECO:0000256" key="4">
    <source>
        <dbReference type="ARBA" id="ARBA00023015"/>
    </source>
</evidence>
<dbReference type="SMART" id="SM00399">
    <property type="entry name" value="ZnF_C4"/>
    <property type="match status" value="1"/>
</dbReference>
<keyword evidence="6" id="KW-0804">Transcription</keyword>
<reference evidence="10" key="1">
    <citation type="submission" date="2020-11" db="EMBL/GenBank/DDBJ databases">
        <authorList>
            <person name="Tran Van P."/>
        </authorList>
    </citation>
    <scope>NUCLEOTIDE SEQUENCE</scope>
</reference>
<dbReference type="GO" id="GO:0008270">
    <property type="term" value="F:zinc ion binding"/>
    <property type="evidence" value="ECO:0007669"/>
    <property type="project" value="UniProtKB-KW"/>
</dbReference>
<gene>
    <name evidence="10" type="ORF">OSB1V03_LOCUS41</name>
</gene>
<sequence length="292" mass="34006">MSYNINYLVLTCESCKAFFRRNALKPQRFMCPSNGKCNISVNTRQLCKKCRLEKCFANGMKKEFIGINDSNQTKNLIDLLMNLDESNIDATTRDQSTDSNQHHKHQELAIVPVFKEITDYNSLNALESSRVSELLEACNVFSNPLSKNYFRLRDREDIVKYTSARNESFITRIAQFSKCLNGFGNDQDNSAILDLDAFKLDKLHAIILFDPKRPNLIHKESVKLEQQLYIYLLQRHLLLKYPSESELKVQDLMLAMKDLNVLREIQYTYGIQEFMPYAHYFGPLMKETLDLK</sequence>